<protein>
    <recommendedName>
        <fullName evidence="2">Apple domain-containing protein</fullName>
    </recommendedName>
</protein>
<evidence type="ECO:0000313" key="5">
    <source>
        <dbReference type="Proteomes" id="UP000663828"/>
    </source>
</evidence>
<dbReference type="EMBL" id="CAJNOJ010000118">
    <property type="protein sequence ID" value="CAF1147984.1"/>
    <property type="molecule type" value="Genomic_DNA"/>
</dbReference>
<dbReference type="Proteomes" id="UP000663828">
    <property type="component" value="Unassembled WGS sequence"/>
</dbReference>
<dbReference type="Pfam" id="PF00024">
    <property type="entry name" value="PAN_1"/>
    <property type="match status" value="1"/>
</dbReference>
<evidence type="ECO:0000313" key="3">
    <source>
        <dbReference type="EMBL" id="CAF1147984.1"/>
    </source>
</evidence>
<evidence type="ECO:0000256" key="1">
    <source>
        <dbReference type="SAM" id="MobiDB-lite"/>
    </source>
</evidence>
<comment type="caution">
    <text evidence="4">The sequence shown here is derived from an EMBL/GenBank/DDBJ whole genome shotgun (WGS) entry which is preliminary data.</text>
</comment>
<reference evidence="4" key="1">
    <citation type="submission" date="2021-02" db="EMBL/GenBank/DDBJ databases">
        <authorList>
            <person name="Nowell W R."/>
        </authorList>
    </citation>
    <scope>NUCLEOTIDE SEQUENCE</scope>
</reference>
<feature type="region of interest" description="Disordered" evidence="1">
    <location>
        <begin position="96"/>
        <end position="137"/>
    </location>
</feature>
<proteinExistence type="predicted"/>
<sequence length="137" mass="14986">MSEDIRSVQMSIIDDKIFQCAQSTCLPFENLTISNIRYCEINCLNRIQCMAITFHKSNLQCQLFDNLINQNANMSYEMNAVTMISIFGTRYPPDLTSTSTASTSTSTSTSTTSTSTSTTTSKTSTTSTSTSTSTTGM</sequence>
<keyword evidence="5" id="KW-1185">Reference proteome</keyword>
<feature type="domain" description="Apple" evidence="2">
    <location>
        <begin position="30"/>
        <end position="82"/>
    </location>
</feature>
<dbReference type="AlphaFoldDB" id="A0A816FX11"/>
<dbReference type="EMBL" id="CAJNOR010012366">
    <property type="protein sequence ID" value="CAF1667244.1"/>
    <property type="molecule type" value="Genomic_DNA"/>
</dbReference>
<evidence type="ECO:0000313" key="4">
    <source>
        <dbReference type="EMBL" id="CAF1667244.1"/>
    </source>
</evidence>
<organism evidence="4 5">
    <name type="scientific">Adineta ricciae</name>
    <name type="common">Rotifer</name>
    <dbReference type="NCBI Taxonomy" id="249248"/>
    <lineage>
        <taxon>Eukaryota</taxon>
        <taxon>Metazoa</taxon>
        <taxon>Spiralia</taxon>
        <taxon>Gnathifera</taxon>
        <taxon>Rotifera</taxon>
        <taxon>Eurotatoria</taxon>
        <taxon>Bdelloidea</taxon>
        <taxon>Adinetida</taxon>
        <taxon>Adinetidae</taxon>
        <taxon>Adineta</taxon>
    </lineage>
</organism>
<name>A0A816FX11_ADIRI</name>
<accession>A0A816FX11</accession>
<dbReference type="InterPro" id="IPR003609">
    <property type="entry name" value="Pan_app"/>
</dbReference>
<dbReference type="Proteomes" id="UP000663852">
    <property type="component" value="Unassembled WGS sequence"/>
</dbReference>
<gene>
    <name evidence="3" type="ORF">EDS130_LOCUS22448</name>
    <name evidence="4" type="ORF">XAT740_LOCUS58012</name>
</gene>
<evidence type="ECO:0000259" key="2">
    <source>
        <dbReference type="Pfam" id="PF00024"/>
    </source>
</evidence>